<proteinExistence type="predicted"/>
<keyword evidence="2" id="KW-1185">Reference proteome</keyword>
<organism evidence="1 2">
    <name type="scientific">Lecanicillium saksenae</name>
    <dbReference type="NCBI Taxonomy" id="468837"/>
    <lineage>
        <taxon>Eukaryota</taxon>
        <taxon>Fungi</taxon>
        <taxon>Dikarya</taxon>
        <taxon>Ascomycota</taxon>
        <taxon>Pezizomycotina</taxon>
        <taxon>Sordariomycetes</taxon>
        <taxon>Hypocreomycetidae</taxon>
        <taxon>Hypocreales</taxon>
        <taxon>Cordycipitaceae</taxon>
        <taxon>Lecanicillium</taxon>
    </lineage>
</organism>
<sequence length="458" mass="51981">MSLGKVCRGYGVSQTTRNTMFDVVIGDGIVQSFAASQHQAPPQWNARGDRIYVEVMPPDWDFLESIRYYMHVIKPGLMDDLSTPADPPFKDDDYISAAFTCNIITYQIAKVYVSRGEVARPGHDPNLNSLWKSYYHYVLELLRILNMCIRDEGPYGGRRRVFYCVFRLFTCDSNFLLPSWQAHLKGYFAYVEHMGGVKTVLSFPTSPIYTFLYILTHAAMANTTSPPGRQIREFDHYSDEEMQKIYDYRFMAGFSCPFDIFASIIHISRLRVQVHYEKLPGPVLDAAVQQILKKIRTFDAENWVKEKGLDEENIAQLGRIYQTATLLHGILTLPRPAVVAWVLSDSTTGHPKVSNPGSIYKNTLDIYKKQLFALIREVWPKLINQSGIRWPLIVAGVAVAKGGPEVERSFVEGALLAIWASPLEGGVTGQFLGCLRDFWASGKTEWDDCFKEPMLVID</sequence>
<gene>
    <name evidence="1" type="ORF">NLG97_g2587</name>
</gene>
<name>A0ACC1R343_9HYPO</name>
<dbReference type="EMBL" id="JANAKD010000181">
    <property type="protein sequence ID" value="KAJ3496537.1"/>
    <property type="molecule type" value="Genomic_DNA"/>
</dbReference>
<accession>A0ACC1R343</accession>
<dbReference type="Proteomes" id="UP001148737">
    <property type="component" value="Unassembled WGS sequence"/>
</dbReference>
<evidence type="ECO:0000313" key="2">
    <source>
        <dbReference type="Proteomes" id="UP001148737"/>
    </source>
</evidence>
<evidence type="ECO:0000313" key="1">
    <source>
        <dbReference type="EMBL" id="KAJ3496537.1"/>
    </source>
</evidence>
<protein>
    <submittedName>
        <fullName evidence="1">Uncharacterized protein</fullName>
    </submittedName>
</protein>
<reference evidence="1" key="1">
    <citation type="submission" date="2022-07" db="EMBL/GenBank/DDBJ databases">
        <title>Genome Sequence of Lecanicillium saksenae.</title>
        <authorList>
            <person name="Buettner E."/>
        </authorList>
    </citation>
    <scope>NUCLEOTIDE SEQUENCE</scope>
    <source>
        <strain evidence="1">VT-O1</strain>
    </source>
</reference>
<comment type="caution">
    <text evidence="1">The sequence shown here is derived from an EMBL/GenBank/DDBJ whole genome shotgun (WGS) entry which is preliminary data.</text>
</comment>